<evidence type="ECO:0000256" key="2">
    <source>
        <dbReference type="ARBA" id="ARBA00022679"/>
    </source>
</evidence>
<sequence length="114" mass="12787">MIAGIGTDVIEIERIAGLMSEKFIKRILHPAEIELLRVMSHDDRRISFTAGRFAVKEAYSKAYGTGIGSKFRFNEICCLNDDKGKPYIHDSNYKVHVTIAHSNTVATAFVVLEQ</sequence>
<organism evidence="10 11">
    <name type="scientific">Macrococcus lamae</name>
    <dbReference type="NCBI Taxonomy" id="198484"/>
    <lineage>
        <taxon>Bacteria</taxon>
        <taxon>Bacillati</taxon>
        <taxon>Bacillota</taxon>
        <taxon>Bacilli</taxon>
        <taxon>Bacillales</taxon>
        <taxon>Staphylococcaceae</taxon>
        <taxon>Macrococcus</taxon>
    </lineage>
</organism>
<proteinExistence type="inferred from homology"/>
<keyword evidence="1 8" id="KW-0444">Lipid biosynthesis</keyword>
<dbReference type="Proteomes" id="UP000294802">
    <property type="component" value="Unassembled WGS sequence"/>
</dbReference>
<comment type="function">
    <text evidence="8">Transfers the 4'-phosphopantetheine moiety from coenzyme A to a Ser of acyl-carrier-protein.</text>
</comment>
<dbReference type="AlphaFoldDB" id="A0A4R6BTZ0"/>
<keyword evidence="5 8" id="KW-0460">Magnesium</keyword>
<dbReference type="GO" id="GO:0005737">
    <property type="term" value="C:cytoplasm"/>
    <property type="evidence" value="ECO:0007669"/>
    <property type="project" value="UniProtKB-SubCell"/>
</dbReference>
<comment type="cofactor">
    <cofactor evidence="8">
        <name>Mg(2+)</name>
        <dbReference type="ChEBI" id="CHEBI:18420"/>
    </cofactor>
</comment>
<evidence type="ECO:0000256" key="7">
    <source>
        <dbReference type="ARBA" id="ARBA00023160"/>
    </source>
</evidence>
<evidence type="ECO:0000313" key="10">
    <source>
        <dbReference type="EMBL" id="TDM10572.1"/>
    </source>
</evidence>
<dbReference type="InterPro" id="IPR037143">
    <property type="entry name" value="4-PPantetheinyl_Trfase_dom_sf"/>
</dbReference>
<dbReference type="GO" id="GO:0006633">
    <property type="term" value="P:fatty acid biosynthetic process"/>
    <property type="evidence" value="ECO:0007669"/>
    <property type="project" value="UniProtKB-UniRule"/>
</dbReference>
<feature type="binding site" evidence="8">
    <location>
        <position position="57"/>
    </location>
    <ligand>
        <name>Mg(2+)</name>
        <dbReference type="ChEBI" id="CHEBI:18420"/>
    </ligand>
</feature>
<evidence type="ECO:0000256" key="1">
    <source>
        <dbReference type="ARBA" id="ARBA00022516"/>
    </source>
</evidence>
<comment type="catalytic activity">
    <reaction evidence="8">
        <text>apo-[ACP] + CoA = holo-[ACP] + adenosine 3',5'-bisphosphate + H(+)</text>
        <dbReference type="Rhea" id="RHEA:12068"/>
        <dbReference type="Rhea" id="RHEA-COMP:9685"/>
        <dbReference type="Rhea" id="RHEA-COMP:9690"/>
        <dbReference type="ChEBI" id="CHEBI:15378"/>
        <dbReference type="ChEBI" id="CHEBI:29999"/>
        <dbReference type="ChEBI" id="CHEBI:57287"/>
        <dbReference type="ChEBI" id="CHEBI:58343"/>
        <dbReference type="ChEBI" id="CHEBI:64479"/>
        <dbReference type="EC" id="2.7.8.7"/>
    </reaction>
</comment>
<keyword evidence="11" id="KW-1185">Reference proteome</keyword>
<dbReference type="GO" id="GO:0008897">
    <property type="term" value="F:holo-[acyl-carrier-protein] synthase activity"/>
    <property type="evidence" value="ECO:0007669"/>
    <property type="project" value="UniProtKB-UniRule"/>
</dbReference>
<dbReference type="EC" id="2.7.8.7" evidence="8"/>
<dbReference type="Pfam" id="PF01648">
    <property type="entry name" value="ACPS"/>
    <property type="match status" value="1"/>
</dbReference>
<keyword evidence="7 8" id="KW-0275">Fatty acid biosynthesis</keyword>
<evidence type="ECO:0000256" key="5">
    <source>
        <dbReference type="ARBA" id="ARBA00022842"/>
    </source>
</evidence>
<keyword evidence="8" id="KW-0963">Cytoplasm</keyword>
<dbReference type="InterPro" id="IPR002582">
    <property type="entry name" value="ACPS"/>
</dbReference>
<dbReference type="SUPFAM" id="SSF56214">
    <property type="entry name" value="4'-phosphopantetheinyl transferase"/>
    <property type="match status" value="1"/>
</dbReference>
<comment type="subcellular location">
    <subcellularLocation>
        <location evidence="8">Cytoplasm</location>
    </subcellularLocation>
</comment>
<protein>
    <recommendedName>
        <fullName evidence="8">Holo-[acyl-carrier-protein] synthase</fullName>
        <shortName evidence="8">Holo-ACP synthase</shortName>
        <ecNumber evidence="8">2.7.8.7</ecNumber>
    </recommendedName>
    <alternativeName>
        <fullName evidence="8">4'-phosphopantetheinyl transferase AcpS</fullName>
    </alternativeName>
</protein>
<dbReference type="HAMAP" id="MF_00101">
    <property type="entry name" value="AcpS"/>
    <property type="match status" value="1"/>
</dbReference>
<dbReference type="Gene3D" id="3.90.470.20">
    <property type="entry name" value="4'-phosphopantetheinyl transferase domain"/>
    <property type="match status" value="1"/>
</dbReference>
<evidence type="ECO:0000256" key="3">
    <source>
        <dbReference type="ARBA" id="ARBA00022723"/>
    </source>
</evidence>
<keyword evidence="3 8" id="KW-0479">Metal-binding</keyword>
<evidence type="ECO:0000259" key="9">
    <source>
        <dbReference type="Pfam" id="PF01648"/>
    </source>
</evidence>
<keyword evidence="2 8" id="KW-0808">Transferase</keyword>
<comment type="caution">
    <text evidence="10">The sequence shown here is derived from an EMBL/GenBank/DDBJ whole genome shotgun (WGS) entry which is preliminary data.</text>
</comment>
<feature type="domain" description="4'-phosphopantetheinyl transferase" evidence="9">
    <location>
        <begin position="4"/>
        <end position="102"/>
    </location>
</feature>
<keyword evidence="4 8" id="KW-0276">Fatty acid metabolism</keyword>
<keyword evidence="6 8" id="KW-0443">Lipid metabolism</keyword>
<dbReference type="NCBIfam" id="TIGR00516">
    <property type="entry name" value="acpS"/>
    <property type="match status" value="1"/>
</dbReference>
<dbReference type="InterPro" id="IPR008278">
    <property type="entry name" value="4-PPantetheinyl_Trfase_dom"/>
</dbReference>
<dbReference type="GO" id="GO:0000287">
    <property type="term" value="F:magnesium ion binding"/>
    <property type="evidence" value="ECO:0007669"/>
    <property type="project" value="UniProtKB-UniRule"/>
</dbReference>
<reference evidence="10 11" key="1">
    <citation type="submission" date="2019-01" db="EMBL/GenBank/DDBJ databases">
        <title>Draft genome sequences of the type strains of six Macrococcus species.</title>
        <authorList>
            <person name="Mazhar S."/>
            <person name="Altermann E."/>
            <person name="Hill C."/>
            <person name="Mcauliffe O."/>
        </authorList>
    </citation>
    <scope>NUCLEOTIDE SEQUENCE [LARGE SCALE GENOMIC DNA]</scope>
    <source>
        <strain evidence="10 11">CCM4815</strain>
    </source>
</reference>
<name>A0A4R6BTZ0_9STAP</name>
<evidence type="ECO:0000256" key="6">
    <source>
        <dbReference type="ARBA" id="ARBA00023098"/>
    </source>
</evidence>
<dbReference type="EMBL" id="SCWB01000010">
    <property type="protein sequence ID" value="TDM10572.1"/>
    <property type="molecule type" value="Genomic_DNA"/>
</dbReference>
<gene>
    <name evidence="8 10" type="primary">acpS</name>
    <name evidence="10" type="ORF">ERX29_06470</name>
</gene>
<evidence type="ECO:0000313" key="11">
    <source>
        <dbReference type="Proteomes" id="UP000294802"/>
    </source>
</evidence>
<accession>A0A4R6BTZ0</accession>
<comment type="similarity">
    <text evidence="8">Belongs to the P-Pant transferase superfamily. AcpS family.</text>
</comment>
<dbReference type="OrthoDB" id="517356at2"/>
<evidence type="ECO:0000256" key="4">
    <source>
        <dbReference type="ARBA" id="ARBA00022832"/>
    </source>
</evidence>
<dbReference type="InterPro" id="IPR004568">
    <property type="entry name" value="Ppantetheine-prot_Trfase_dom"/>
</dbReference>
<evidence type="ECO:0000256" key="8">
    <source>
        <dbReference type="HAMAP-Rule" id="MF_00101"/>
    </source>
</evidence>
<dbReference type="NCBIfam" id="TIGR00556">
    <property type="entry name" value="pantethn_trn"/>
    <property type="match status" value="1"/>
</dbReference>
<feature type="binding site" evidence="8">
    <location>
        <position position="8"/>
    </location>
    <ligand>
        <name>Mg(2+)</name>
        <dbReference type="ChEBI" id="CHEBI:18420"/>
    </ligand>
</feature>